<feature type="transmembrane region" description="Helical" evidence="1">
    <location>
        <begin position="288"/>
        <end position="305"/>
    </location>
</feature>
<keyword evidence="1" id="KW-0812">Transmembrane</keyword>
<keyword evidence="1" id="KW-1133">Transmembrane helix</keyword>
<feature type="transmembrane region" description="Helical" evidence="1">
    <location>
        <begin position="311"/>
        <end position="330"/>
    </location>
</feature>
<feature type="transmembrane region" description="Helical" evidence="1">
    <location>
        <begin position="255"/>
        <end position="276"/>
    </location>
</feature>
<feature type="transmembrane region" description="Helical" evidence="1">
    <location>
        <begin position="165"/>
        <end position="192"/>
    </location>
</feature>
<feature type="transmembrane region" description="Helical" evidence="1">
    <location>
        <begin position="201"/>
        <end position="225"/>
    </location>
</feature>
<organism evidence="2 3">
    <name type="scientific">Candidatus Gottesmanbacteria bacterium RIFCSPHIGHO2_01_FULL_47_48</name>
    <dbReference type="NCBI Taxonomy" id="1798381"/>
    <lineage>
        <taxon>Bacteria</taxon>
        <taxon>Candidatus Gottesmaniibacteriota</taxon>
    </lineage>
</organism>
<evidence type="ECO:0000256" key="1">
    <source>
        <dbReference type="SAM" id="Phobius"/>
    </source>
</evidence>
<protein>
    <recommendedName>
        <fullName evidence="4">Glycosyltransferase RgtA/B/C/D-like domain-containing protein</fullName>
    </recommendedName>
</protein>
<feature type="transmembrane region" description="Helical" evidence="1">
    <location>
        <begin position="337"/>
        <end position="355"/>
    </location>
</feature>
<dbReference type="STRING" id="1798381.A2721_01085"/>
<accession>A0A1F6A4S0</accession>
<proteinExistence type="predicted"/>
<feature type="transmembrane region" description="Helical" evidence="1">
    <location>
        <begin position="117"/>
        <end position="136"/>
    </location>
</feature>
<dbReference type="Proteomes" id="UP000177871">
    <property type="component" value="Unassembled WGS sequence"/>
</dbReference>
<gene>
    <name evidence="2" type="ORF">A2721_01085</name>
</gene>
<feature type="transmembrane region" description="Helical" evidence="1">
    <location>
        <begin position="12"/>
        <end position="37"/>
    </location>
</feature>
<dbReference type="EMBL" id="MFJK01000004">
    <property type="protein sequence ID" value="OGG19730.1"/>
    <property type="molecule type" value="Genomic_DNA"/>
</dbReference>
<dbReference type="AlphaFoldDB" id="A0A1F6A4S0"/>
<evidence type="ECO:0000313" key="2">
    <source>
        <dbReference type="EMBL" id="OGG19730.1"/>
    </source>
</evidence>
<evidence type="ECO:0000313" key="3">
    <source>
        <dbReference type="Proteomes" id="UP000177871"/>
    </source>
</evidence>
<keyword evidence="1" id="KW-0472">Membrane</keyword>
<comment type="caution">
    <text evidence="2">The sequence shown here is derived from an EMBL/GenBank/DDBJ whole genome shotgun (WGS) entry which is preliminary data.</text>
</comment>
<sequence>MSLSSLVNHLSAKFFLIILLVTALVNLLGALGPELAFDALWYHLTIPKIYLSLGQIQHLPGGLLYYSEMPRLAETLYLFVLPSLDEIGPHLVSWGAGIGTSLVIYKLGKKLSLPSPLALLPSVIFYVTPLVGWQSGSAYVDLLRTFFEILALYFLVTKKPTMSGLAIGLAISTKTLALGSLGILAVISHFLYHDWKKTGKLILLAALVCLPWFLSAFLTTGNPLYPIGSSLLDSRHKLNLDLWNLPKLFGDFFRLWFAPEDPITPVYLLILPFFLLNIKKLWPKNQPLILYSLFSILVWYITPRTGGGRFIMAYLPAWAILIGSTVAVISDRFVKSTIIAAILFISLLNLLYRGAATTRLSPYLLGRETKTHYLCRHLDFATSVFVDCGGFLTKTIKKTDLVYVAGVHNLYYIDFPFVHESWYRAEEVNYILTQSQDINAILDRPSILNPSTPGSWQLIHENTLTKLKLYQWTSS</sequence>
<evidence type="ECO:0008006" key="4">
    <source>
        <dbReference type="Google" id="ProtNLM"/>
    </source>
</evidence>
<reference evidence="2 3" key="1">
    <citation type="journal article" date="2016" name="Nat. Commun.">
        <title>Thousands of microbial genomes shed light on interconnected biogeochemical processes in an aquifer system.</title>
        <authorList>
            <person name="Anantharaman K."/>
            <person name="Brown C.T."/>
            <person name="Hug L.A."/>
            <person name="Sharon I."/>
            <person name="Castelle C.J."/>
            <person name="Probst A.J."/>
            <person name="Thomas B.C."/>
            <person name="Singh A."/>
            <person name="Wilkins M.J."/>
            <person name="Karaoz U."/>
            <person name="Brodie E.L."/>
            <person name="Williams K.H."/>
            <person name="Hubbard S.S."/>
            <person name="Banfield J.F."/>
        </authorList>
    </citation>
    <scope>NUCLEOTIDE SEQUENCE [LARGE SCALE GENOMIC DNA]</scope>
</reference>
<name>A0A1F6A4S0_9BACT</name>